<keyword evidence="4 9" id="KW-1133">Transmembrane helix</keyword>
<dbReference type="PROSITE" id="PS50262">
    <property type="entry name" value="G_PROTEIN_RECEP_F1_2"/>
    <property type="match status" value="1"/>
</dbReference>
<dbReference type="GO" id="GO:0007186">
    <property type="term" value="P:G protein-coupled receptor signaling pathway"/>
    <property type="evidence" value="ECO:0000318"/>
    <property type="project" value="GO_Central"/>
</dbReference>
<dbReference type="Pfam" id="PF00001">
    <property type="entry name" value="7tm_1"/>
    <property type="match status" value="1"/>
</dbReference>
<keyword evidence="2" id="KW-1003">Cell membrane</keyword>
<evidence type="ECO:0000256" key="8">
    <source>
        <dbReference type="ARBA" id="ARBA00023224"/>
    </source>
</evidence>
<evidence type="ECO:0000256" key="9">
    <source>
        <dbReference type="SAM" id="Phobius"/>
    </source>
</evidence>
<proteinExistence type="predicted"/>
<evidence type="ECO:0000313" key="12">
    <source>
        <dbReference type="Proteomes" id="UP000007110"/>
    </source>
</evidence>
<name>A0A7M7HJR6_STRPU</name>
<dbReference type="EnsemblMetazoa" id="XM_011675747">
    <property type="protein sequence ID" value="XP_011674049"/>
    <property type="gene ID" value="LOC585187"/>
</dbReference>
<dbReference type="GO" id="GO:0005886">
    <property type="term" value="C:plasma membrane"/>
    <property type="evidence" value="ECO:0000318"/>
    <property type="project" value="GO_Central"/>
</dbReference>
<keyword evidence="12" id="KW-1185">Reference proteome</keyword>
<comment type="subcellular location">
    <subcellularLocation>
        <location evidence="1">Cell membrane</location>
        <topology evidence="1">Multi-pass membrane protein</topology>
    </subcellularLocation>
</comment>
<evidence type="ECO:0000256" key="5">
    <source>
        <dbReference type="ARBA" id="ARBA00023040"/>
    </source>
</evidence>
<evidence type="ECO:0000256" key="1">
    <source>
        <dbReference type="ARBA" id="ARBA00004651"/>
    </source>
</evidence>
<evidence type="ECO:0000313" key="11">
    <source>
        <dbReference type="EnsemblMetazoa" id="XP_011674049"/>
    </source>
</evidence>
<evidence type="ECO:0000256" key="6">
    <source>
        <dbReference type="ARBA" id="ARBA00023136"/>
    </source>
</evidence>
<dbReference type="PANTHER" id="PTHR24249">
    <property type="entry name" value="HISTAMINE RECEPTOR-RELATED G-PROTEIN COUPLED RECEPTOR"/>
    <property type="match status" value="1"/>
</dbReference>
<dbReference type="GO" id="GO:0004930">
    <property type="term" value="F:G protein-coupled receptor activity"/>
    <property type="evidence" value="ECO:0000318"/>
    <property type="project" value="GO_Central"/>
</dbReference>
<keyword evidence="8" id="KW-0807">Transducer</keyword>
<dbReference type="OMA" id="ACACIDR"/>
<dbReference type="CDD" id="cd00637">
    <property type="entry name" value="7tm_classA_rhodopsin-like"/>
    <property type="match status" value="1"/>
</dbReference>
<dbReference type="PRINTS" id="PR00237">
    <property type="entry name" value="GPCRRHODOPSN"/>
</dbReference>
<feature type="transmembrane region" description="Helical" evidence="9">
    <location>
        <begin position="103"/>
        <end position="125"/>
    </location>
</feature>
<feature type="transmembrane region" description="Helical" evidence="9">
    <location>
        <begin position="64"/>
        <end position="91"/>
    </location>
</feature>
<sequence>MAENGSSLNETFLNQYDNGEYLSILGISEVTVLGVCLVLTLISSTFIIVILHKVENCFGDMTQFIFKSLAVTDFLTGIFCCGLTMIGLVVGKDRGLISQILCYVGWAACTGLTGLSALLIACACIDRFIAVVYPLRYCTLVTMKRFRVVLAVICSIVLTNAAFSTLRGGFAETDLCLSDFSSTRLAFRPCLVPSLLISCTSVIVATVTNVKVMFVSSGQSKRSPRVNPPQVVLQNAATIQHRGNRKGLLVLIATTVTFFVAISPWFIISASHFSHKTAITLPLARYISTVLLLSNSWMNAFIFSIFNKRFREAVKRVMCRIPLNYTV</sequence>
<evidence type="ECO:0000256" key="7">
    <source>
        <dbReference type="ARBA" id="ARBA00023170"/>
    </source>
</evidence>
<organism evidence="11 12">
    <name type="scientific">Strongylocentrotus purpuratus</name>
    <name type="common">Purple sea urchin</name>
    <dbReference type="NCBI Taxonomy" id="7668"/>
    <lineage>
        <taxon>Eukaryota</taxon>
        <taxon>Metazoa</taxon>
        <taxon>Echinodermata</taxon>
        <taxon>Eleutherozoa</taxon>
        <taxon>Echinozoa</taxon>
        <taxon>Echinoidea</taxon>
        <taxon>Euechinoidea</taxon>
        <taxon>Echinacea</taxon>
        <taxon>Camarodonta</taxon>
        <taxon>Echinidea</taxon>
        <taxon>Strongylocentrotidae</taxon>
        <taxon>Strongylocentrotus</taxon>
    </lineage>
</organism>
<dbReference type="InterPro" id="IPR000276">
    <property type="entry name" value="GPCR_Rhodpsn"/>
</dbReference>
<dbReference type="OrthoDB" id="6102451at2759"/>
<reference evidence="12" key="1">
    <citation type="submission" date="2015-02" db="EMBL/GenBank/DDBJ databases">
        <title>Genome sequencing for Strongylocentrotus purpuratus.</title>
        <authorList>
            <person name="Murali S."/>
            <person name="Liu Y."/>
            <person name="Vee V."/>
            <person name="English A."/>
            <person name="Wang M."/>
            <person name="Skinner E."/>
            <person name="Han Y."/>
            <person name="Muzny D.M."/>
            <person name="Worley K.C."/>
            <person name="Gibbs R.A."/>
        </authorList>
    </citation>
    <scope>NUCLEOTIDE SEQUENCE</scope>
</reference>
<dbReference type="InterPro" id="IPR050569">
    <property type="entry name" value="TAAR"/>
</dbReference>
<dbReference type="PANTHER" id="PTHR24249:SF411">
    <property type="entry name" value="G-PROTEIN COUPLED RECEPTORS FAMILY 1 PROFILE DOMAIN-CONTAINING PROTEIN"/>
    <property type="match status" value="1"/>
</dbReference>
<keyword evidence="5" id="KW-0297">G-protein coupled receptor</keyword>
<evidence type="ECO:0000256" key="2">
    <source>
        <dbReference type="ARBA" id="ARBA00022475"/>
    </source>
</evidence>
<feature type="transmembrane region" description="Helical" evidence="9">
    <location>
        <begin position="146"/>
        <end position="166"/>
    </location>
</feature>
<feature type="transmembrane region" description="Helical" evidence="9">
    <location>
        <begin position="30"/>
        <end position="52"/>
    </location>
</feature>
<feature type="transmembrane region" description="Helical" evidence="9">
    <location>
        <begin position="186"/>
        <end position="212"/>
    </location>
</feature>
<keyword evidence="7" id="KW-0675">Receptor</keyword>
<dbReference type="InterPro" id="IPR017452">
    <property type="entry name" value="GPCR_Rhodpsn_7TM"/>
</dbReference>
<evidence type="ECO:0000256" key="4">
    <source>
        <dbReference type="ARBA" id="ARBA00022989"/>
    </source>
</evidence>
<protein>
    <recommendedName>
        <fullName evidence="10">G-protein coupled receptors family 1 profile domain-containing protein</fullName>
    </recommendedName>
</protein>
<feature type="transmembrane region" description="Helical" evidence="9">
    <location>
        <begin position="248"/>
        <end position="268"/>
    </location>
</feature>
<dbReference type="Gene3D" id="1.20.1070.10">
    <property type="entry name" value="Rhodopsin 7-helix transmembrane proteins"/>
    <property type="match status" value="1"/>
</dbReference>
<dbReference type="GeneID" id="585187"/>
<reference evidence="11" key="2">
    <citation type="submission" date="2021-01" db="UniProtKB">
        <authorList>
            <consortium name="EnsemblMetazoa"/>
        </authorList>
    </citation>
    <scope>IDENTIFICATION</scope>
</reference>
<feature type="domain" description="G-protein coupled receptors family 1 profile" evidence="10">
    <location>
        <begin position="43"/>
        <end position="303"/>
    </location>
</feature>
<dbReference type="RefSeq" id="XP_011674049.1">
    <property type="nucleotide sequence ID" value="XM_011675747.1"/>
</dbReference>
<keyword evidence="6 9" id="KW-0472">Membrane</keyword>
<dbReference type="Proteomes" id="UP000007110">
    <property type="component" value="Unassembled WGS sequence"/>
</dbReference>
<dbReference type="SUPFAM" id="SSF81321">
    <property type="entry name" value="Family A G protein-coupled receptor-like"/>
    <property type="match status" value="1"/>
</dbReference>
<dbReference type="KEGG" id="spu:585187"/>
<dbReference type="FunCoup" id="A0A7M7HJR6">
    <property type="interactions" value="9"/>
</dbReference>
<feature type="transmembrane region" description="Helical" evidence="9">
    <location>
        <begin position="283"/>
        <end position="306"/>
    </location>
</feature>
<evidence type="ECO:0000256" key="3">
    <source>
        <dbReference type="ARBA" id="ARBA00022692"/>
    </source>
</evidence>
<keyword evidence="3 9" id="KW-0812">Transmembrane</keyword>
<dbReference type="AlphaFoldDB" id="A0A7M7HJR6"/>
<evidence type="ECO:0000259" key="10">
    <source>
        <dbReference type="PROSITE" id="PS50262"/>
    </source>
</evidence>
<dbReference type="InParanoid" id="A0A7M7HJR6"/>
<accession>A0A7M7HJR6</accession>